<dbReference type="HAMAP" id="MF_01370">
    <property type="entry name" value="PSII_Psb28"/>
    <property type="match status" value="1"/>
</dbReference>
<dbReference type="Pfam" id="PF03912">
    <property type="entry name" value="Psb28"/>
    <property type="match status" value="1"/>
</dbReference>
<keyword evidence="5" id="KW-0793">Thylakoid</keyword>
<evidence type="ECO:0000256" key="5">
    <source>
        <dbReference type="HAMAP-Rule" id="MF_01370"/>
    </source>
</evidence>
<evidence type="ECO:0000256" key="2">
    <source>
        <dbReference type="ARBA" id="ARBA00022531"/>
    </source>
</evidence>
<sequence length="112" mass="12606">MASIQFSKGTDEKVVPDVRLTRSRSGDQGTATFTFVNPDIVKEGNTDGITGMYMIDEEGEIVTREVRGKFVNGKPEAVEAVYLIKTSQEWDRFMRFMNRYAEENGLGLSKSE</sequence>
<evidence type="ECO:0000256" key="1">
    <source>
        <dbReference type="ARBA" id="ARBA00004170"/>
    </source>
</evidence>
<organism evidence="7 8">
    <name type="scientific">Cylindrospermopsis raciborskii CENA303</name>
    <dbReference type="NCBI Taxonomy" id="1170769"/>
    <lineage>
        <taxon>Bacteria</taxon>
        <taxon>Bacillati</taxon>
        <taxon>Cyanobacteriota</taxon>
        <taxon>Cyanophyceae</taxon>
        <taxon>Nostocales</taxon>
        <taxon>Aphanizomenonaceae</taxon>
        <taxon>Cylindrospermopsis</taxon>
    </lineage>
</organism>
<comment type="caution">
    <text evidence="7">The sequence shown here is derived from an EMBL/GenBank/DDBJ whole genome shotgun (WGS) entry which is preliminary data.</text>
</comment>
<dbReference type="InterPro" id="IPR005610">
    <property type="entry name" value="PSII_Psb28_class-1"/>
</dbReference>
<dbReference type="RefSeq" id="WP_009343673.1">
    <property type="nucleotide sequence ID" value="NZ_NBYN01000059.1"/>
</dbReference>
<name>A0A1X4G3W1_9CYAN</name>
<dbReference type="GO" id="GO:0031676">
    <property type="term" value="C:plasma membrane-derived thylakoid membrane"/>
    <property type="evidence" value="ECO:0007669"/>
    <property type="project" value="UniProtKB-SubCell"/>
</dbReference>
<dbReference type="NCBIfam" id="TIGR03047">
    <property type="entry name" value="PS_II_psb28"/>
    <property type="match status" value="1"/>
</dbReference>
<dbReference type="Proteomes" id="UP000192997">
    <property type="component" value="Unassembled WGS sequence"/>
</dbReference>
<dbReference type="EMBL" id="NBYN01000059">
    <property type="protein sequence ID" value="OSO88209.1"/>
    <property type="molecule type" value="Genomic_DNA"/>
</dbReference>
<comment type="similarity">
    <text evidence="5 6">Belongs to the Psb28 family.</text>
</comment>
<evidence type="ECO:0000313" key="8">
    <source>
        <dbReference type="Proteomes" id="UP000192997"/>
    </source>
</evidence>
<dbReference type="PANTHER" id="PTHR34963">
    <property type="match status" value="1"/>
</dbReference>
<gene>
    <name evidence="5" type="primary">psb28</name>
    <name evidence="7" type="ORF">B7O87_14020</name>
</gene>
<dbReference type="InterPro" id="IPR038676">
    <property type="entry name" value="Psb28_c1_sf"/>
</dbReference>
<comment type="subunit">
    <text evidence="5">Part of the photosystem II complex.</text>
</comment>
<keyword evidence="3 5" id="KW-0472">Membrane</keyword>
<evidence type="ECO:0000256" key="6">
    <source>
        <dbReference type="RuleBase" id="RU003509"/>
    </source>
</evidence>
<keyword evidence="2 5" id="KW-0602">Photosynthesis</keyword>
<dbReference type="AlphaFoldDB" id="A0A1X4G3W1"/>
<accession>A0A1X4G3W1</accession>
<keyword evidence="4 5" id="KW-0604">Photosystem II</keyword>
<dbReference type="Gene3D" id="2.40.30.220">
    <property type="entry name" value="Photosystem II Psb28"/>
    <property type="match status" value="1"/>
</dbReference>
<evidence type="ECO:0000256" key="3">
    <source>
        <dbReference type="ARBA" id="ARBA00023136"/>
    </source>
</evidence>
<protein>
    <recommendedName>
        <fullName evidence="5 6">Photosystem II reaction center Psb28 protein</fullName>
    </recommendedName>
    <alternativeName>
        <fullName evidence="5">Photosystem II 13 kDa protein</fullName>
    </alternativeName>
    <alternativeName>
        <fullName evidence="5">Photosystem II reaction center W protein</fullName>
    </alternativeName>
</protein>
<dbReference type="GO" id="GO:0009654">
    <property type="term" value="C:photosystem II oxygen evolving complex"/>
    <property type="evidence" value="ECO:0007669"/>
    <property type="project" value="InterPro"/>
</dbReference>
<comment type="subcellular location">
    <subcellularLocation>
        <location evidence="5">Cellular thylakoid membrane</location>
        <topology evidence="5">Peripheral membrane protein</topology>
        <orientation evidence="5">Cytoplasmic side</orientation>
    </subcellularLocation>
    <subcellularLocation>
        <location evidence="1">Membrane</location>
        <topology evidence="1">Peripheral membrane protein</topology>
    </subcellularLocation>
</comment>
<evidence type="ECO:0000256" key="4">
    <source>
        <dbReference type="ARBA" id="ARBA00023276"/>
    </source>
</evidence>
<proteinExistence type="inferred from homology"/>
<dbReference type="PANTHER" id="PTHR34963:SF2">
    <property type="entry name" value="PHOTOSYSTEM II REACTION CENTER PSB28 PROTEIN, CHLOROPLASTIC"/>
    <property type="match status" value="1"/>
</dbReference>
<dbReference type="GO" id="GO:0015979">
    <property type="term" value="P:photosynthesis"/>
    <property type="evidence" value="ECO:0007669"/>
    <property type="project" value="UniProtKB-UniRule"/>
</dbReference>
<reference evidence="8" key="1">
    <citation type="submission" date="2017-04" db="EMBL/GenBank/DDBJ databases">
        <authorList>
            <person name="Abreu V.A."/>
            <person name="Popin R.V."/>
            <person name="Rigonato J."/>
            <person name="Andreote A.P."/>
            <person name="Schaker P.C."/>
            <person name="Hoff-Risseti C."/>
            <person name="Alvarenga D.O."/>
            <person name="Varani A.M."/>
            <person name="Fiore M.F."/>
        </authorList>
    </citation>
    <scope>NUCLEOTIDE SEQUENCE [LARGE SCALE GENOMIC DNA]</scope>
    <source>
        <strain evidence="8">CENA303</strain>
    </source>
</reference>
<evidence type="ECO:0000313" key="7">
    <source>
        <dbReference type="EMBL" id="OSO88209.1"/>
    </source>
</evidence>